<reference evidence="2" key="1">
    <citation type="journal article" date="2010" name="Science">
        <title>Signatures of adaptation to obligate biotrophy in the Hyaloperonospora arabidopsidis genome.</title>
        <authorList>
            <person name="Baxter L."/>
            <person name="Tripathy S."/>
            <person name="Ishaque N."/>
            <person name="Boot N."/>
            <person name="Cabral A."/>
            <person name="Kemen E."/>
            <person name="Thines M."/>
            <person name="Ah-Fong A."/>
            <person name="Anderson R."/>
            <person name="Badejoko W."/>
            <person name="Bittner-Eddy P."/>
            <person name="Boore J.L."/>
            <person name="Chibucos M.C."/>
            <person name="Coates M."/>
            <person name="Dehal P."/>
            <person name="Delehaunty K."/>
            <person name="Dong S."/>
            <person name="Downton P."/>
            <person name="Dumas B."/>
            <person name="Fabro G."/>
            <person name="Fronick C."/>
            <person name="Fuerstenberg S.I."/>
            <person name="Fulton L."/>
            <person name="Gaulin E."/>
            <person name="Govers F."/>
            <person name="Hughes L."/>
            <person name="Humphray S."/>
            <person name="Jiang R.H."/>
            <person name="Judelson H."/>
            <person name="Kamoun S."/>
            <person name="Kyung K."/>
            <person name="Meijer H."/>
            <person name="Minx P."/>
            <person name="Morris P."/>
            <person name="Nelson J."/>
            <person name="Phuntumart V."/>
            <person name="Qutob D."/>
            <person name="Rehmany A."/>
            <person name="Rougon-Cardoso A."/>
            <person name="Ryden P."/>
            <person name="Torto-Alalibo T."/>
            <person name="Studholme D."/>
            <person name="Wang Y."/>
            <person name="Win J."/>
            <person name="Wood J."/>
            <person name="Clifton S.W."/>
            <person name="Rogers J."/>
            <person name="Van den Ackerveken G."/>
            <person name="Jones J.D."/>
            <person name="McDowell J.M."/>
            <person name="Beynon J."/>
            <person name="Tyler B.M."/>
        </authorList>
    </citation>
    <scope>NUCLEOTIDE SEQUENCE [LARGE SCALE GENOMIC DNA]</scope>
    <source>
        <strain evidence="2">Emoy2</strain>
    </source>
</reference>
<dbReference type="HOGENOM" id="CLU_3145712_0_0_1"/>
<dbReference type="EMBL" id="JH598388">
    <property type="status" value="NOT_ANNOTATED_CDS"/>
    <property type="molecule type" value="Genomic_DNA"/>
</dbReference>
<organism evidence="1 2">
    <name type="scientific">Hyaloperonospora arabidopsidis (strain Emoy2)</name>
    <name type="common">Downy mildew agent</name>
    <name type="synonym">Peronospora arabidopsidis</name>
    <dbReference type="NCBI Taxonomy" id="559515"/>
    <lineage>
        <taxon>Eukaryota</taxon>
        <taxon>Sar</taxon>
        <taxon>Stramenopiles</taxon>
        <taxon>Oomycota</taxon>
        <taxon>Peronosporomycetes</taxon>
        <taxon>Peronosporales</taxon>
        <taxon>Peronosporaceae</taxon>
        <taxon>Hyaloperonospora</taxon>
    </lineage>
</organism>
<name>M4B5E4_HYAAE</name>
<proteinExistence type="predicted"/>
<dbReference type="Proteomes" id="UP000011713">
    <property type="component" value="Unassembled WGS sequence"/>
</dbReference>
<keyword evidence="2" id="KW-1185">Reference proteome</keyword>
<sequence length="49" mass="5403">MLAAGALSALRKSDGMQLSFTEGIGEQALELFIGKSHPRDEDVRRTQDR</sequence>
<accession>M4B5E4</accession>
<reference evidence="1" key="2">
    <citation type="submission" date="2015-06" db="UniProtKB">
        <authorList>
            <consortium name="EnsemblProtists"/>
        </authorList>
    </citation>
    <scope>IDENTIFICATION</scope>
    <source>
        <strain evidence="1">Emoy2</strain>
    </source>
</reference>
<dbReference type="EnsemblProtists" id="HpaT801494">
    <property type="protein sequence ID" value="HpaP801494"/>
    <property type="gene ID" value="HpaG801494"/>
</dbReference>
<dbReference type="AlphaFoldDB" id="M4B5E4"/>
<protein>
    <submittedName>
        <fullName evidence="1">Uncharacterized protein</fullName>
    </submittedName>
</protein>
<evidence type="ECO:0000313" key="1">
    <source>
        <dbReference type="EnsemblProtists" id="HpaP801494"/>
    </source>
</evidence>
<evidence type="ECO:0000313" key="2">
    <source>
        <dbReference type="Proteomes" id="UP000011713"/>
    </source>
</evidence>
<dbReference type="VEuPathDB" id="FungiDB:HpaG801494"/>
<dbReference type="InParanoid" id="M4B5E4"/>